<reference evidence="13" key="1">
    <citation type="submission" date="2023-02" db="EMBL/GenBank/DDBJ databases">
        <title>Genome sequence of Hyphococcus flavus.</title>
        <authorList>
            <person name="Rong J.-C."/>
            <person name="Zhao Q."/>
            <person name="Yi M."/>
            <person name="Wu J.-Y."/>
        </authorList>
    </citation>
    <scope>NUCLEOTIDE SEQUENCE</scope>
    <source>
        <strain evidence="13">MCCC 1K03223</strain>
    </source>
</reference>
<dbReference type="InterPro" id="IPR013822">
    <property type="entry name" value="Signal_recog_particl_SRP54_hlx"/>
</dbReference>
<dbReference type="GO" id="GO:0005886">
    <property type="term" value="C:plasma membrane"/>
    <property type="evidence" value="ECO:0007669"/>
    <property type="project" value="UniProtKB-SubCell"/>
</dbReference>
<dbReference type="InterPro" id="IPR027417">
    <property type="entry name" value="P-loop_NTPase"/>
</dbReference>
<evidence type="ECO:0000313" key="13">
    <source>
        <dbReference type="EMBL" id="WDI32886.1"/>
    </source>
</evidence>
<dbReference type="FunFam" id="3.40.50.300:FF:000053">
    <property type="entry name" value="Signal recognition particle receptor FtsY"/>
    <property type="match status" value="1"/>
</dbReference>
<keyword evidence="6 10" id="KW-0342">GTP-binding</keyword>
<keyword evidence="5 10" id="KW-0378">Hydrolase</keyword>
<dbReference type="Gene3D" id="1.20.120.140">
    <property type="entry name" value="Signal recognition particle SRP54, nucleotide-binding domain"/>
    <property type="match status" value="1"/>
</dbReference>
<dbReference type="GO" id="GO:0005525">
    <property type="term" value="F:GTP binding"/>
    <property type="evidence" value="ECO:0007669"/>
    <property type="project" value="UniProtKB-UniRule"/>
</dbReference>
<dbReference type="HAMAP" id="MF_00920">
    <property type="entry name" value="FtsY"/>
    <property type="match status" value="1"/>
</dbReference>
<evidence type="ECO:0000256" key="5">
    <source>
        <dbReference type="ARBA" id="ARBA00022801"/>
    </source>
</evidence>
<evidence type="ECO:0000256" key="1">
    <source>
        <dbReference type="ARBA" id="ARBA00004515"/>
    </source>
</evidence>
<feature type="binding site" evidence="10">
    <location>
        <begin position="241"/>
        <end position="245"/>
    </location>
    <ligand>
        <name>GTP</name>
        <dbReference type="ChEBI" id="CHEBI:37565"/>
    </ligand>
</feature>
<evidence type="ECO:0000256" key="7">
    <source>
        <dbReference type="ARBA" id="ARBA00023136"/>
    </source>
</evidence>
<feature type="binding site" evidence="10">
    <location>
        <begin position="159"/>
        <end position="166"/>
    </location>
    <ligand>
        <name>GTP</name>
        <dbReference type="ChEBI" id="CHEBI:37565"/>
    </ligand>
</feature>
<feature type="domain" description="SRP54-type proteins GTP-binding" evidence="12">
    <location>
        <begin position="326"/>
        <end position="339"/>
    </location>
</feature>
<dbReference type="EC" id="3.6.5.4" evidence="10"/>
<dbReference type="Pfam" id="PF02881">
    <property type="entry name" value="SRP54_N"/>
    <property type="match status" value="1"/>
</dbReference>
<dbReference type="Gene3D" id="3.40.50.300">
    <property type="entry name" value="P-loop containing nucleotide triphosphate hydrolases"/>
    <property type="match status" value="1"/>
</dbReference>
<dbReference type="EMBL" id="CP118166">
    <property type="protein sequence ID" value="WDI32886.1"/>
    <property type="molecule type" value="Genomic_DNA"/>
</dbReference>
<evidence type="ECO:0000256" key="3">
    <source>
        <dbReference type="ARBA" id="ARBA00022490"/>
    </source>
</evidence>
<keyword evidence="3 10" id="KW-0963">Cytoplasm</keyword>
<proteinExistence type="inferred from homology"/>
<protein>
    <recommendedName>
        <fullName evidence="10">Signal recognition particle receptor FtsY</fullName>
        <shortName evidence="10">SRP receptor</shortName>
        <ecNumber evidence="10">3.6.5.4</ecNumber>
    </recommendedName>
</protein>
<dbReference type="GO" id="GO:0003924">
    <property type="term" value="F:GTPase activity"/>
    <property type="evidence" value="ECO:0007669"/>
    <property type="project" value="UniProtKB-UniRule"/>
</dbReference>
<dbReference type="SMART" id="SM00962">
    <property type="entry name" value="SRP54"/>
    <property type="match status" value="1"/>
</dbReference>
<dbReference type="AlphaFoldDB" id="A0AAE9ZKL3"/>
<organism evidence="13 14">
    <name type="scientific">Hyphococcus flavus</name>
    <dbReference type="NCBI Taxonomy" id="1866326"/>
    <lineage>
        <taxon>Bacteria</taxon>
        <taxon>Pseudomonadati</taxon>
        <taxon>Pseudomonadota</taxon>
        <taxon>Alphaproteobacteria</taxon>
        <taxon>Parvularculales</taxon>
        <taxon>Parvularculaceae</taxon>
        <taxon>Hyphococcus</taxon>
    </lineage>
</organism>
<comment type="similarity">
    <text evidence="10">Belongs to the GTP-binding SRP family. FtsY subfamily.</text>
</comment>
<keyword evidence="2 10" id="KW-1003">Cell membrane</keyword>
<dbReference type="NCBIfam" id="TIGR00064">
    <property type="entry name" value="ftsY"/>
    <property type="match status" value="1"/>
</dbReference>
<feature type="compositionally biased region" description="Basic and acidic residues" evidence="11">
    <location>
        <begin position="12"/>
        <end position="33"/>
    </location>
</feature>
<dbReference type="RefSeq" id="WP_274494839.1">
    <property type="nucleotide sequence ID" value="NZ_CP118166.1"/>
</dbReference>
<dbReference type="SUPFAM" id="SSF52540">
    <property type="entry name" value="P-loop containing nucleoside triphosphate hydrolases"/>
    <property type="match status" value="1"/>
</dbReference>
<keyword evidence="14" id="KW-1185">Reference proteome</keyword>
<dbReference type="PANTHER" id="PTHR43134">
    <property type="entry name" value="SIGNAL RECOGNITION PARTICLE RECEPTOR SUBUNIT ALPHA"/>
    <property type="match status" value="1"/>
</dbReference>
<evidence type="ECO:0000256" key="9">
    <source>
        <dbReference type="ARBA" id="ARBA00048027"/>
    </source>
</evidence>
<evidence type="ECO:0000259" key="12">
    <source>
        <dbReference type="PROSITE" id="PS00300"/>
    </source>
</evidence>
<dbReference type="SMART" id="SM00963">
    <property type="entry name" value="SRP54_N"/>
    <property type="match status" value="1"/>
</dbReference>
<dbReference type="InterPro" id="IPR004390">
    <property type="entry name" value="SR_rcpt_FtsY"/>
</dbReference>
<feature type="binding site" evidence="10">
    <location>
        <begin position="305"/>
        <end position="308"/>
    </location>
    <ligand>
        <name>GTP</name>
        <dbReference type="ChEBI" id="CHEBI:37565"/>
    </ligand>
</feature>
<dbReference type="GO" id="GO:0005047">
    <property type="term" value="F:signal recognition particle binding"/>
    <property type="evidence" value="ECO:0007669"/>
    <property type="project" value="TreeGrafter"/>
</dbReference>
<evidence type="ECO:0000256" key="6">
    <source>
        <dbReference type="ARBA" id="ARBA00023134"/>
    </source>
</evidence>
<evidence type="ECO:0000256" key="4">
    <source>
        <dbReference type="ARBA" id="ARBA00022741"/>
    </source>
</evidence>
<dbReference type="CDD" id="cd17874">
    <property type="entry name" value="FtsY"/>
    <property type="match status" value="1"/>
</dbReference>
<evidence type="ECO:0000256" key="8">
    <source>
        <dbReference type="ARBA" id="ARBA00023170"/>
    </source>
</evidence>
<dbReference type="KEGG" id="hfl:PUV54_06705"/>
<dbReference type="SMART" id="SM00382">
    <property type="entry name" value="AAA"/>
    <property type="match status" value="1"/>
</dbReference>
<comment type="catalytic activity">
    <reaction evidence="9 10">
        <text>GTP + H2O = GDP + phosphate + H(+)</text>
        <dbReference type="Rhea" id="RHEA:19669"/>
        <dbReference type="ChEBI" id="CHEBI:15377"/>
        <dbReference type="ChEBI" id="CHEBI:15378"/>
        <dbReference type="ChEBI" id="CHEBI:37565"/>
        <dbReference type="ChEBI" id="CHEBI:43474"/>
        <dbReference type="ChEBI" id="CHEBI:58189"/>
        <dbReference type="EC" id="3.6.5.4"/>
    </reaction>
</comment>
<evidence type="ECO:0000256" key="2">
    <source>
        <dbReference type="ARBA" id="ARBA00022475"/>
    </source>
</evidence>
<dbReference type="InterPro" id="IPR036225">
    <property type="entry name" value="SRP/SRP_N"/>
</dbReference>
<evidence type="ECO:0000256" key="11">
    <source>
        <dbReference type="SAM" id="MobiDB-lite"/>
    </source>
</evidence>
<name>A0AAE9ZKL3_9PROT</name>
<dbReference type="InterPro" id="IPR000897">
    <property type="entry name" value="SRP54_GTPase_dom"/>
</dbReference>
<accession>A0AAE9ZKL3</accession>
<dbReference type="SUPFAM" id="SSF47364">
    <property type="entry name" value="Domain of the SRP/SRP receptor G-proteins"/>
    <property type="match status" value="1"/>
</dbReference>
<dbReference type="GO" id="GO:0005737">
    <property type="term" value="C:cytoplasm"/>
    <property type="evidence" value="ECO:0007669"/>
    <property type="project" value="UniProtKB-SubCell"/>
</dbReference>
<comment type="subunit">
    <text evidence="10">Part of the signal recognition particle protein translocation system, which is composed of SRP and FtsY. SRP is a ribonucleoprotein composed of Ffh and a 4.5S RNA molecule.</text>
</comment>
<dbReference type="PANTHER" id="PTHR43134:SF1">
    <property type="entry name" value="SIGNAL RECOGNITION PARTICLE RECEPTOR SUBUNIT ALPHA"/>
    <property type="match status" value="1"/>
</dbReference>
<dbReference type="Proteomes" id="UP001214043">
    <property type="component" value="Chromosome"/>
</dbReference>
<dbReference type="InterPro" id="IPR042101">
    <property type="entry name" value="SRP54_N_sf"/>
</dbReference>
<dbReference type="PROSITE" id="PS00300">
    <property type="entry name" value="SRP54"/>
    <property type="match status" value="1"/>
</dbReference>
<keyword evidence="8 10" id="KW-0675">Receptor</keyword>
<comment type="function">
    <text evidence="10">Involved in targeting and insertion of nascent membrane proteins into the cytoplasmic membrane. Acts as a receptor for the complex formed by the signal recognition particle (SRP) and the ribosome-nascent chain (RNC). Interaction with SRP-RNC leads to the transfer of the RNC complex to the Sec translocase for insertion into the membrane, the hydrolysis of GTP by both Ffh and FtsY, and the dissociation of the SRP-FtsY complex into the individual components.</text>
</comment>
<dbReference type="Pfam" id="PF00448">
    <property type="entry name" value="SRP54"/>
    <property type="match status" value="1"/>
</dbReference>
<dbReference type="GO" id="GO:0006614">
    <property type="term" value="P:SRP-dependent cotranslational protein targeting to membrane"/>
    <property type="evidence" value="ECO:0007669"/>
    <property type="project" value="InterPro"/>
</dbReference>
<evidence type="ECO:0000313" key="14">
    <source>
        <dbReference type="Proteomes" id="UP001214043"/>
    </source>
</evidence>
<dbReference type="InterPro" id="IPR003593">
    <property type="entry name" value="AAA+_ATPase"/>
</dbReference>
<keyword evidence="7 10" id="KW-0472">Membrane</keyword>
<gene>
    <name evidence="10 13" type="primary">ftsY</name>
    <name evidence="13" type="ORF">PUV54_06705</name>
</gene>
<feature type="region of interest" description="Disordered" evidence="11">
    <location>
        <begin position="1"/>
        <end position="52"/>
    </location>
</feature>
<keyword evidence="4 10" id="KW-0547">Nucleotide-binding</keyword>
<evidence type="ECO:0000256" key="10">
    <source>
        <dbReference type="HAMAP-Rule" id="MF_00920"/>
    </source>
</evidence>
<comment type="subcellular location">
    <subcellularLocation>
        <location evidence="1">Cell inner membrane</location>
        <topology evidence="1">Peripheral membrane protein</topology>
        <orientation evidence="1">Cytoplasmic side</orientation>
    </subcellularLocation>
    <subcellularLocation>
        <location evidence="10">Cell membrane</location>
        <topology evidence="10">Peripheral membrane protein</topology>
        <orientation evidence="10">Cytoplasmic side</orientation>
    </subcellularLocation>
    <subcellularLocation>
        <location evidence="10">Cytoplasm</location>
    </subcellularLocation>
</comment>
<feature type="compositionally biased region" description="Basic and acidic residues" evidence="11">
    <location>
        <begin position="42"/>
        <end position="52"/>
    </location>
</feature>
<sequence>MANKFFSGLFKRQPEGESDKAAGEPEPLGEGRDVQAGPGLKASEKKSGEKKSGWFSRLRSGLSKSSNRLADGVTAIFTKRRLDDETLEELHDLLVTADLGVPAATRITEALAKDKFDKEISDVEVREALASEVAMSLTPLEQSLTIDREKKPHILLMVGVNGAGKTTTIGKLARKFADEGLSVMLAAGDTFRAAAIEQLLVWGERTGAPVVTKEIGADAAGLAYDAVKRAQESGTDVLMIDTAGRLQNKRELMDELAKIVRVIKKLDATAPHNVVLTLDATVGQNALSQAEAFQEIAGVTGLVMTKLDGTARGGVLVALADKFSLPIHFIGVGEGVEDLQEFRADAFARALSGAAEELNH</sequence>